<organism evidence="3">
    <name type="scientific">Kwoniella dejecticola CBS 10117</name>
    <dbReference type="NCBI Taxonomy" id="1296121"/>
    <lineage>
        <taxon>Eukaryota</taxon>
        <taxon>Fungi</taxon>
        <taxon>Dikarya</taxon>
        <taxon>Basidiomycota</taxon>
        <taxon>Agaricomycotina</taxon>
        <taxon>Tremellomycetes</taxon>
        <taxon>Tremellales</taxon>
        <taxon>Cryptococcaceae</taxon>
        <taxon>Kwoniella</taxon>
    </lineage>
</organism>
<keyword evidence="2" id="KW-0472">Membrane</keyword>
<proteinExistence type="predicted"/>
<accession>A0A1A6ABI7</accession>
<dbReference type="KEGG" id="kdj:28965315"/>
<dbReference type="STRING" id="1296121.A0A1A6ABI7"/>
<dbReference type="EMBL" id="CP144531">
    <property type="protein sequence ID" value="WWC59683.1"/>
    <property type="molecule type" value="Genomic_DNA"/>
</dbReference>
<evidence type="ECO:0000256" key="1">
    <source>
        <dbReference type="SAM" id="MobiDB-lite"/>
    </source>
</evidence>
<dbReference type="PANTHER" id="PTHR40465:SF1">
    <property type="entry name" value="DUF6534 DOMAIN-CONTAINING PROTEIN"/>
    <property type="match status" value="1"/>
</dbReference>
<protein>
    <submittedName>
        <fullName evidence="3">Uncharacterized protein</fullName>
    </submittedName>
</protein>
<feature type="transmembrane region" description="Helical" evidence="2">
    <location>
        <begin position="113"/>
        <end position="139"/>
    </location>
</feature>
<feature type="transmembrane region" description="Helical" evidence="2">
    <location>
        <begin position="74"/>
        <end position="93"/>
    </location>
</feature>
<dbReference type="AlphaFoldDB" id="A0A1A6ABI7"/>
<reference evidence="3" key="1">
    <citation type="submission" date="2013-07" db="EMBL/GenBank/DDBJ databases">
        <title>The Genome Sequence of Cryptococcus dejecticola CBS10117.</title>
        <authorList>
            <consortium name="The Broad Institute Genome Sequencing Platform"/>
            <person name="Cuomo C."/>
            <person name="Litvintseva A."/>
            <person name="Chen Y."/>
            <person name="Heitman J."/>
            <person name="Sun S."/>
            <person name="Springer D."/>
            <person name="Dromer F."/>
            <person name="Young S.K."/>
            <person name="Zeng Q."/>
            <person name="Gargeya S."/>
            <person name="Fitzgerald M."/>
            <person name="Abouelleil A."/>
            <person name="Alvarado L."/>
            <person name="Berlin A.M."/>
            <person name="Chapman S.B."/>
            <person name="Dewar J."/>
            <person name="Goldberg J."/>
            <person name="Griggs A."/>
            <person name="Gujja S."/>
            <person name="Hansen M."/>
            <person name="Howarth C."/>
            <person name="Imamovic A."/>
            <person name="Larimer J."/>
            <person name="McCowan C."/>
            <person name="Murphy C."/>
            <person name="Pearson M."/>
            <person name="Priest M."/>
            <person name="Roberts A."/>
            <person name="Saif S."/>
            <person name="Shea T."/>
            <person name="Sykes S."/>
            <person name="Wortman J."/>
            <person name="Nusbaum C."/>
            <person name="Birren B."/>
        </authorList>
    </citation>
    <scope>NUCLEOTIDE SEQUENCE [LARGE SCALE GENOMIC DNA]</scope>
    <source>
        <strain evidence="3">CBS 10117</strain>
    </source>
</reference>
<dbReference type="EMBL" id="KI894028">
    <property type="protein sequence ID" value="OBR87414.1"/>
    <property type="molecule type" value="Genomic_DNA"/>
</dbReference>
<evidence type="ECO:0000256" key="2">
    <source>
        <dbReference type="SAM" id="Phobius"/>
    </source>
</evidence>
<dbReference type="Proteomes" id="UP000078595">
    <property type="component" value="Chromosome 2"/>
</dbReference>
<feature type="transmembrane region" description="Helical" evidence="2">
    <location>
        <begin position="151"/>
        <end position="172"/>
    </location>
</feature>
<sequence length="435" mass="48156">MSHSTEMSGGADASNAGGSYQVDLDTILWSSLASTPDRTTWWSVFALVIQSLIISSIITKTFQYFEYFQKTDNPVSLGFIGLGCFAAIGSLALTCSETYQLIYHAPTDFHTIFRFLFIGDQTILLLGSIFNLSAGIYYSWRVWRMLNSRSWVIPVCVIGLLLPFSSALATVIKGYKIPTIEMQNLEKLPGFFDDYVYTSRVWGGLTLAVDAALCLCLTILLLRSKDSVFHNESRLLHKLFALMYESMLPPVILLVILESADNVAGSPTTDWRKLLVTCIPNLYFHSVLSALVSRQTIRGLLDSKLRAEGGVSLLSSGYTSNSSGVKRLSRSFPSTVHTTSRKTEEGVSGYEMKSDFGSQVSVGGPMIKVRVEQNEAISEPDNYAMNHPHLSPIEGTSTVNRDHSNRIRPPIEGLEDVPYGFSVNRPWRNPSEGVN</sequence>
<dbReference type="GeneID" id="28965315"/>
<reference evidence="4" key="3">
    <citation type="submission" date="2024-02" db="EMBL/GenBank/DDBJ databases">
        <title>Comparative genomics of Cryptococcus and Kwoniella reveals pathogenesis evolution and contrasting modes of karyotype evolution via chromosome fusion or intercentromeric recombination.</title>
        <authorList>
            <person name="Coelho M.A."/>
            <person name="David-Palma M."/>
            <person name="Shea T."/>
            <person name="Bowers K."/>
            <person name="McGinley-Smith S."/>
            <person name="Mohammad A.W."/>
            <person name="Gnirke A."/>
            <person name="Yurkov A.M."/>
            <person name="Nowrousian M."/>
            <person name="Sun S."/>
            <person name="Cuomo C.A."/>
            <person name="Heitman J."/>
        </authorList>
    </citation>
    <scope>NUCLEOTIDE SEQUENCE</scope>
    <source>
        <strain evidence="4">CBS 10117</strain>
    </source>
</reference>
<evidence type="ECO:0000313" key="3">
    <source>
        <dbReference type="EMBL" id="OBR87414.1"/>
    </source>
</evidence>
<feature type="transmembrane region" description="Helical" evidence="2">
    <location>
        <begin position="201"/>
        <end position="223"/>
    </location>
</feature>
<feature type="transmembrane region" description="Helical" evidence="2">
    <location>
        <begin position="235"/>
        <end position="257"/>
    </location>
</feature>
<gene>
    <name evidence="3" type="ORF">I303_01616</name>
    <name evidence="4" type="ORF">I303_102245</name>
</gene>
<dbReference type="PANTHER" id="PTHR40465">
    <property type="entry name" value="CHROMOSOME 1, WHOLE GENOME SHOTGUN SEQUENCE"/>
    <property type="match status" value="1"/>
</dbReference>
<evidence type="ECO:0000313" key="4">
    <source>
        <dbReference type="EMBL" id="WWC59683.1"/>
    </source>
</evidence>
<dbReference type="OrthoDB" id="2561149at2759"/>
<feature type="region of interest" description="Disordered" evidence="1">
    <location>
        <begin position="393"/>
        <end position="435"/>
    </location>
</feature>
<reference evidence="4" key="2">
    <citation type="submission" date="2013-07" db="EMBL/GenBank/DDBJ databases">
        <authorList>
            <consortium name="The Broad Institute Genome Sequencing Platform"/>
            <person name="Cuomo C."/>
            <person name="Litvintseva A."/>
            <person name="Chen Y."/>
            <person name="Heitman J."/>
            <person name="Sun S."/>
            <person name="Springer D."/>
            <person name="Dromer F."/>
            <person name="Young S.K."/>
            <person name="Zeng Q."/>
            <person name="Gargeya S."/>
            <person name="Fitzgerald M."/>
            <person name="Abouelleil A."/>
            <person name="Alvarado L."/>
            <person name="Berlin A.M."/>
            <person name="Chapman S.B."/>
            <person name="Dewar J."/>
            <person name="Goldberg J."/>
            <person name="Griggs A."/>
            <person name="Gujja S."/>
            <person name="Hansen M."/>
            <person name="Howarth C."/>
            <person name="Imamovic A."/>
            <person name="Larimer J."/>
            <person name="McCowan C."/>
            <person name="Murphy C."/>
            <person name="Pearson M."/>
            <person name="Priest M."/>
            <person name="Roberts A."/>
            <person name="Saif S."/>
            <person name="Shea T."/>
            <person name="Sykes S."/>
            <person name="Wortman J."/>
            <person name="Nusbaum C."/>
            <person name="Birren B."/>
        </authorList>
    </citation>
    <scope>NUCLEOTIDE SEQUENCE</scope>
    <source>
        <strain evidence="4">CBS 10117</strain>
    </source>
</reference>
<keyword evidence="2" id="KW-1133">Transmembrane helix</keyword>
<dbReference type="VEuPathDB" id="FungiDB:I303_01616"/>
<keyword evidence="2" id="KW-0812">Transmembrane</keyword>
<keyword evidence="5" id="KW-1185">Reference proteome</keyword>
<feature type="transmembrane region" description="Helical" evidence="2">
    <location>
        <begin position="41"/>
        <end position="62"/>
    </location>
</feature>
<name>A0A1A6ABI7_9TREE</name>
<evidence type="ECO:0000313" key="5">
    <source>
        <dbReference type="Proteomes" id="UP000078595"/>
    </source>
</evidence>
<dbReference type="RefSeq" id="XP_018265256.1">
    <property type="nucleotide sequence ID" value="XM_018404975.1"/>
</dbReference>